<feature type="transmembrane region" description="Helical" evidence="1">
    <location>
        <begin position="352"/>
        <end position="371"/>
    </location>
</feature>
<feature type="transmembrane region" description="Helical" evidence="1">
    <location>
        <begin position="126"/>
        <end position="144"/>
    </location>
</feature>
<evidence type="ECO:0000313" key="3">
    <source>
        <dbReference type="Proteomes" id="UP001589798"/>
    </source>
</evidence>
<feature type="transmembrane region" description="Helical" evidence="1">
    <location>
        <begin position="258"/>
        <end position="277"/>
    </location>
</feature>
<accession>A0ABV6CWI7</accession>
<gene>
    <name evidence="2" type="ORF">ACFFJC_12465</name>
</gene>
<keyword evidence="1" id="KW-0812">Transmembrane</keyword>
<keyword evidence="3" id="KW-1185">Reference proteome</keyword>
<feature type="transmembrane region" description="Helical" evidence="1">
    <location>
        <begin position="78"/>
        <end position="98"/>
    </location>
</feature>
<feature type="transmembrane region" description="Helical" evidence="1">
    <location>
        <begin position="164"/>
        <end position="186"/>
    </location>
</feature>
<dbReference type="Proteomes" id="UP001589798">
    <property type="component" value="Unassembled WGS sequence"/>
</dbReference>
<protein>
    <submittedName>
        <fullName evidence="2">Uncharacterized protein</fullName>
    </submittedName>
</protein>
<proteinExistence type="predicted"/>
<dbReference type="EMBL" id="JBHLWK010000015">
    <property type="protein sequence ID" value="MFC0205078.1"/>
    <property type="molecule type" value="Genomic_DNA"/>
</dbReference>
<organism evidence="2 3">
    <name type="scientific">Novosphingobium soli</name>
    <dbReference type="NCBI Taxonomy" id="574956"/>
    <lineage>
        <taxon>Bacteria</taxon>
        <taxon>Pseudomonadati</taxon>
        <taxon>Pseudomonadota</taxon>
        <taxon>Alphaproteobacteria</taxon>
        <taxon>Sphingomonadales</taxon>
        <taxon>Sphingomonadaceae</taxon>
        <taxon>Novosphingobium</taxon>
    </lineage>
</organism>
<reference evidence="2 3" key="1">
    <citation type="submission" date="2024-09" db="EMBL/GenBank/DDBJ databases">
        <authorList>
            <person name="Sun Q."/>
            <person name="Mori K."/>
        </authorList>
    </citation>
    <scope>NUCLEOTIDE SEQUENCE [LARGE SCALE GENOMIC DNA]</scope>
    <source>
        <strain evidence="2 3">CCM 7706</strain>
    </source>
</reference>
<evidence type="ECO:0000256" key="1">
    <source>
        <dbReference type="SAM" id="Phobius"/>
    </source>
</evidence>
<name>A0ABV6CWI7_9SPHN</name>
<keyword evidence="1" id="KW-1133">Transmembrane helix</keyword>
<dbReference type="RefSeq" id="WP_379487814.1">
    <property type="nucleotide sequence ID" value="NZ_JBHLWK010000015.1"/>
</dbReference>
<evidence type="ECO:0000313" key="2">
    <source>
        <dbReference type="EMBL" id="MFC0205078.1"/>
    </source>
</evidence>
<feature type="transmembrane region" description="Helical" evidence="1">
    <location>
        <begin position="283"/>
        <end position="301"/>
    </location>
</feature>
<keyword evidence="1" id="KW-0472">Membrane</keyword>
<comment type="caution">
    <text evidence="2">The sequence shown here is derived from an EMBL/GenBank/DDBJ whole genome shotgun (WGS) entry which is preliminary data.</text>
</comment>
<feature type="transmembrane region" description="Helical" evidence="1">
    <location>
        <begin position="198"/>
        <end position="221"/>
    </location>
</feature>
<sequence>MLRSPLLLVLASALPILLYRHPPLMDVPNHLARIWLEAQPGLTGILGQAYAIEWSRASSNILVDLVGMQVTRLFGLDAFWLLVTVLMVLGPPLAAILISRRLNGRDNPWQALALSAAWGQSTISGFMNYSLSLALALFFCLLNLGPARTLGFKARSLLKSVEVLAVYLTHPFGVGLFFAFEFAMLLGPDVDGIRRLTARRIAAALAEYALVVALTLVYIAVNRGNSPLEIDPVDYRGFMSHIVSLVSPFFAYDGAVELPLFAVIALCVAIAALRGAVAFHAGLFVSVVILGVLSLLIPDGIGNASLLTRRLPLMAALLICIAVRPRGTGSFGTGSVGTGPVGTGPVRIGHRLAMVCGLAILAHAVWILHVWRAREHDYADLQQAARLIPANSKVLSVVRQPDAAPNRWSEPGQWVHGFFIRSHLPTMLVPLSRSYVPSLFAIPGQQPLVFTEAFGPLQAQIANIPTDRDLAARTPPFPPDRYLDAWECDFDYVLMLRPSRRDRHVPVHGTRLVLESDFVDLMKVDRPPRCRS</sequence>